<feature type="transmembrane region" description="Helical" evidence="5">
    <location>
        <begin position="171"/>
        <end position="190"/>
    </location>
</feature>
<dbReference type="AlphaFoldDB" id="A0A2G5TKN1"/>
<evidence type="ECO:0000313" key="8">
    <source>
        <dbReference type="Proteomes" id="UP000230233"/>
    </source>
</evidence>
<feature type="transmembrane region" description="Helical" evidence="5">
    <location>
        <begin position="262"/>
        <end position="281"/>
    </location>
</feature>
<reference evidence="8" key="1">
    <citation type="submission" date="2017-10" db="EMBL/GenBank/DDBJ databases">
        <title>Rapid genome shrinkage in a self-fertile nematode reveals novel sperm competition proteins.</title>
        <authorList>
            <person name="Yin D."/>
            <person name="Schwarz E.M."/>
            <person name="Thomas C.G."/>
            <person name="Felde R.L."/>
            <person name="Korf I.F."/>
            <person name="Cutter A.D."/>
            <person name="Schartner C.M."/>
            <person name="Ralston E.J."/>
            <person name="Meyer B.J."/>
            <person name="Haag E.S."/>
        </authorList>
    </citation>
    <scope>NUCLEOTIDE SEQUENCE [LARGE SCALE GENOMIC DNA]</scope>
    <source>
        <strain evidence="8">JU1422</strain>
    </source>
</reference>
<feature type="transmembrane region" description="Helical" evidence="5">
    <location>
        <begin position="48"/>
        <end position="68"/>
    </location>
</feature>
<keyword evidence="3 5" id="KW-1133">Transmembrane helix</keyword>
<comment type="caution">
    <text evidence="7">The sequence shown here is derived from an EMBL/GenBank/DDBJ whole genome shotgun (WGS) entry which is preliminary data.</text>
</comment>
<organism evidence="7 8">
    <name type="scientific">Caenorhabditis nigoni</name>
    <dbReference type="NCBI Taxonomy" id="1611254"/>
    <lineage>
        <taxon>Eukaryota</taxon>
        <taxon>Metazoa</taxon>
        <taxon>Ecdysozoa</taxon>
        <taxon>Nematoda</taxon>
        <taxon>Chromadorea</taxon>
        <taxon>Rhabditida</taxon>
        <taxon>Rhabditina</taxon>
        <taxon>Rhabditomorpha</taxon>
        <taxon>Rhabditoidea</taxon>
        <taxon>Rhabditidae</taxon>
        <taxon>Peloderinae</taxon>
        <taxon>Caenorhabditis</taxon>
    </lineage>
</organism>
<feature type="domain" description="G-protein coupled receptors family 1 profile" evidence="6">
    <location>
        <begin position="21"/>
        <end position="132"/>
    </location>
</feature>
<dbReference type="InterPro" id="IPR017452">
    <property type="entry name" value="GPCR_Rhodpsn_7TM"/>
</dbReference>
<dbReference type="Gene3D" id="1.20.1070.10">
    <property type="entry name" value="Rhodopsin 7-helix transmembrane proteins"/>
    <property type="match status" value="1"/>
</dbReference>
<dbReference type="OrthoDB" id="5825164at2759"/>
<protein>
    <recommendedName>
        <fullName evidence="6">G-protein coupled receptors family 1 profile domain-containing protein</fullName>
    </recommendedName>
</protein>
<dbReference type="PANTHER" id="PTHR23017:SF42">
    <property type="entry name" value="G-PROTEIN COUPLED RECEPTORS FAMILY 1 PROFILE DOMAIN-CONTAINING PROTEIN"/>
    <property type="match status" value="1"/>
</dbReference>
<dbReference type="InterPro" id="IPR019430">
    <property type="entry name" value="7TM_GPCR_serpentine_rcpt_Srx"/>
</dbReference>
<feature type="transmembrane region" description="Helical" evidence="5">
    <location>
        <begin position="393"/>
        <end position="416"/>
    </location>
</feature>
<keyword evidence="2 5" id="KW-0812">Transmembrane</keyword>
<keyword evidence="8" id="KW-1185">Reference proteome</keyword>
<evidence type="ECO:0000256" key="4">
    <source>
        <dbReference type="ARBA" id="ARBA00023136"/>
    </source>
</evidence>
<dbReference type="PANTHER" id="PTHR23017">
    <property type="entry name" value="SERPENTINE RECEPTOR, CLASS X"/>
    <property type="match status" value="1"/>
</dbReference>
<comment type="subcellular location">
    <subcellularLocation>
        <location evidence="1">Membrane</location>
    </subcellularLocation>
</comment>
<evidence type="ECO:0000313" key="7">
    <source>
        <dbReference type="EMBL" id="PIC27829.1"/>
    </source>
</evidence>
<dbReference type="PROSITE" id="PS50262">
    <property type="entry name" value="G_PROTEIN_RECEP_F1_2"/>
    <property type="match status" value="1"/>
</dbReference>
<name>A0A2G5TKN1_9PELO</name>
<dbReference type="Proteomes" id="UP000230233">
    <property type="component" value="Chromosome V"/>
</dbReference>
<accession>A0A2G5TKN1</accession>
<evidence type="ECO:0000256" key="1">
    <source>
        <dbReference type="ARBA" id="ARBA00004370"/>
    </source>
</evidence>
<dbReference type="EMBL" id="PDUG01000005">
    <property type="protein sequence ID" value="PIC27829.1"/>
    <property type="molecule type" value="Genomic_DNA"/>
</dbReference>
<feature type="transmembrane region" description="Helical" evidence="5">
    <location>
        <begin position="121"/>
        <end position="141"/>
    </location>
</feature>
<sequence length="439" mass="49909">MEDHTVVAVITFFVTVSGIASNTYVFIVAQKMSSMSSSFGTITKNQTIANSMMCFCFLLIVPLQFGFLNSLVRFTHFIGSIAMISDEISNMSHLLIAVNRFCAVFLQLHYEKCFSIRKTKYMIVIIWVTSIVGCIILYEVIGCNLHYDKPSWNLAFIQTEKCIQLTWYSDFGFNISLVVMTLATNLLTAFKASRNSRMLMNAAGLKVSKTQRQREMNFIRQTFFQGLSVFTGQITYYVVAPILTNPVITFVLCLSEKKKTSIIVGSLWGFMHAVEGGIIILSNKEMRQFFTQPPRKKAWTLAYIDTPECITCTWYTDFVFNTTLVVFTIFVNLLTACKAGKTTKRILRSTTGSTISKQKQREINFIKQTFFQGTSIFAGQVSYYVIAPFVENLILIFVLSACWAFMHAVEGIILGYKSDVFDKVLNRLELDYFVFIDAE</sequence>
<dbReference type="GO" id="GO:0016020">
    <property type="term" value="C:membrane"/>
    <property type="evidence" value="ECO:0007669"/>
    <property type="project" value="UniProtKB-SubCell"/>
</dbReference>
<gene>
    <name evidence="7" type="primary">Cnig_chr_V.g19959</name>
    <name evidence="7" type="ORF">B9Z55_019959</name>
</gene>
<dbReference type="CDD" id="cd00637">
    <property type="entry name" value="7tm_classA_rhodopsin-like"/>
    <property type="match status" value="1"/>
</dbReference>
<evidence type="ECO:0000259" key="6">
    <source>
        <dbReference type="PROSITE" id="PS50262"/>
    </source>
</evidence>
<evidence type="ECO:0000256" key="5">
    <source>
        <dbReference type="SAM" id="Phobius"/>
    </source>
</evidence>
<dbReference type="SUPFAM" id="SSF81321">
    <property type="entry name" value="Family A G protein-coupled receptor-like"/>
    <property type="match status" value="1"/>
</dbReference>
<evidence type="ECO:0000256" key="3">
    <source>
        <dbReference type="ARBA" id="ARBA00022989"/>
    </source>
</evidence>
<dbReference type="Pfam" id="PF10328">
    <property type="entry name" value="7TM_GPCR_Srx"/>
    <property type="match status" value="2"/>
</dbReference>
<feature type="transmembrane region" description="Helical" evidence="5">
    <location>
        <begin position="6"/>
        <end position="27"/>
    </location>
</feature>
<keyword evidence="4 5" id="KW-0472">Membrane</keyword>
<proteinExistence type="predicted"/>
<evidence type="ECO:0000256" key="2">
    <source>
        <dbReference type="ARBA" id="ARBA00022692"/>
    </source>
</evidence>